<evidence type="ECO:0000313" key="2">
    <source>
        <dbReference type="Proteomes" id="UP000784700"/>
    </source>
</evidence>
<reference evidence="1" key="1">
    <citation type="submission" date="2018-08" db="EMBL/GenBank/DDBJ databases">
        <title>Comparative genomics of wild bee and flower associated Lactobacillus reveals potential adaptation to the bee host.</title>
        <authorList>
            <person name="Vuong H.Q."/>
            <person name="Mcfrederick Q.S."/>
        </authorList>
    </citation>
    <scope>NUCLEOTIDE SEQUENCE</scope>
    <source>
        <strain evidence="1">HV_63</strain>
    </source>
</reference>
<proteinExistence type="predicted"/>
<dbReference type="AlphaFoldDB" id="A0A9Q8ILE8"/>
<name>A0A9Q8ILE8_9LACO</name>
<accession>A0A9Q8ILE8</accession>
<evidence type="ECO:0000313" key="1">
    <source>
        <dbReference type="EMBL" id="TPR42942.1"/>
    </source>
</evidence>
<sequence length="61" mass="7465">MNNYILNIQNWQPKNNHQVKIINQIVEMIGLEEKYIFGRPRKYDLRSLLKLTLICLFKRNF</sequence>
<dbReference type="EMBL" id="QUBG01000009">
    <property type="protein sequence ID" value="TPR42942.1"/>
    <property type="molecule type" value="Genomic_DNA"/>
</dbReference>
<organism evidence="1 2">
    <name type="scientific">Apilactobacillus micheneri</name>
    <dbReference type="NCBI Taxonomy" id="1899430"/>
    <lineage>
        <taxon>Bacteria</taxon>
        <taxon>Bacillati</taxon>
        <taxon>Bacillota</taxon>
        <taxon>Bacilli</taxon>
        <taxon>Lactobacillales</taxon>
        <taxon>Lactobacillaceae</taxon>
        <taxon>Apilactobacillus</taxon>
    </lineage>
</organism>
<dbReference type="RefSeq" id="WP_140925407.1">
    <property type="nucleotide sequence ID" value="NZ_QUBF01000008.1"/>
</dbReference>
<comment type="caution">
    <text evidence="1">The sequence shown here is derived from an EMBL/GenBank/DDBJ whole genome shotgun (WGS) entry which is preliminary data.</text>
</comment>
<dbReference type="Proteomes" id="UP000784700">
    <property type="component" value="Unassembled WGS sequence"/>
</dbReference>
<gene>
    <name evidence="1" type="ORF">DY130_06935</name>
</gene>
<protein>
    <submittedName>
        <fullName evidence="1">Uncharacterized protein</fullName>
    </submittedName>
</protein>